<gene>
    <name evidence="1" type="ORF">M9Y10_032432</name>
    <name evidence="2" type="ORF">M9Y10_032434</name>
    <name evidence="3" type="ORF">M9Y10_035367</name>
    <name evidence="4" type="ORF">M9Y10_035368</name>
</gene>
<dbReference type="EMBL" id="JAPFFF010000005">
    <property type="protein sequence ID" value="KAK8890589.1"/>
    <property type="molecule type" value="Genomic_DNA"/>
</dbReference>
<dbReference type="EMBL" id="JAPFFF010000005">
    <property type="protein sequence ID" value="KAK8890590.1"/>
    <property type="molecule type" value="Genomic_DNA"/>
</dbReference>
<evidence type="ECO:0000313" key="1">
    <source>
        <dbReference type="EMBL" id="KAK8838972.1"/>
    </source>
</evidence>
<dbReference type="EMBL" id="JAPFFF010000053">
    <property type="protein sequence ID" value="KAK8838972.1"/>
    <property type="molecule type" value="Genomic_DNA"/>
</dbReference>
<reference evidence="2 5" key="1">
    <citation type="submission" date="2024-04" db="EMBL/GenBank/DDBJ databases">
        <title>Tritrichomonas musculus Genome.</title>
        <authorList>
            <person name="Alves-Ferreira E."/>
            <person name="Grigg M."/>
            <person name="Lorenzi H."/>
            <person name="Galac M."/>
        </authorList>
    </citation>
    <scope>NUCLEOTIDE SEQUENCE [LARGE SCALE GENOMIC DNA]</scope>
    <source>
        <strain evidence="2 5">EAF2021</strain>
    </source>
</reference>
<comment type="caution">
    <text evidence="2">The sequence shown here is derived from an EMBL/GenBank/DDBJ whole genome shotgun (WGS) entry which is preliminary data.</text>
</comment>
<proteinExistence type="predicted"/>
<organism evidence="2 5">
    <name type="scientific">Tritrichomonas musculus</name>
    <dbReference type="NCBI Taxonomy" id="1915356"/>
    <lineage>
        <taxon>Eukaryota</taxon>
        <taxon>Metamonada</taxon>
        <taxon>Parabasalia</taxon>
        <taxon>Tritrichomonadida</taxon>
        <taxon>Tritrichomonadidae</taxon>
        <taxon>Tritrichomonas</taxon>
    </lineage>
</organism>
<dbReference type="Proteomes" id="UP001470230">
    <property type="component" value="Unassembled WGS sequence"/>
</dbReference>
<evidence type="ECO:0000313" key="2">
    <source>
        <dbReference type="EMBL" id="KAK8838974.1"/>
    </source>
</evidence>
<protein>
    <submittedName>
        <fullName evidence="2">Uncharacterized protein</fullName>
    </submittedName>
</protein>
<evidence type="ECO:0000313" key="3">
    <source>
        <dbReference type="EMBL" id="KAK8890589.1"/>
    </source>
</evidence>
<dbReference type="EMBL" id="JAPFFF010000053">
    <property type="protein sequence ID" value="KAK8838974.1"/>
    <property type="molecule type" value="Genomic_DNA"/>
</dbReference>
<keyword evidence="5" id="KW-1185">Reference proteome</keyword>
<accession>A0ABR2GYF1</accession>
<name>A0ABR2GYF1_9EUKA</name>
<evidence type="ECO:0000313" key="5">
    <source>
        <dbReference type="Proteomes" id="UP001470230"/>
    </source>
</evidence>
<sequence>MEQDVYGQTATTRACTLSYNKDFDIDYDLIIIIKELLNEFPPTFDSIANLYHLPFSKEFVVDVINEWYFTGEQVNSNKWNITIYESPRCKQETTIH</sequence>
<evidence type="ECO:0000313" key="4">
    <source>
        <dbReference type="EMBL" id="KAK8890590.1"/>
    </source>
</evidence>